<evidence type="ECO:0000313" key="5">
    <source>
        <dbReference type="Proteomes" id="UP001499895"/>
    </source>
</evidence>
<evidence type="ECO:0000256" key="2">
    <source>
        <dbReference type="ARBA" id="ARBA00023315"/>
    </source>
</evidence>
<name>A0ABN1ARX8_9ACTN</name>
<sequence>MTPVPARSTAPGQQRPGLRPVTLERIESAVPDRTVRIEDLAERLGLRRAEVGVFRKIYGLDELRYDPDGTLFDLVLPPARRALAALPEGGRIRYVLYAHTIHTLAPPSVDPARVIRDELGLHGAEAFAVGQQACVSSMGAIDIAGELLRAEAEDGYALVVAGERAFSPTVQLIPNTAIMAEAGGACLVGLGGRGDAVRSYVTRTLGEYAAGLLLTKEETRAYGLVYADALAGVMRQAVAEAGLEFPDIELVIPHNVNLISWRNVIKEMGLEADRVFLENVPRYSHCYASDVFVNYTTLRDSGRLVDGRPYLLVSVGLGATLGAMVITHRGR</sequence>
<keyword evidence="2" id="KW-0012">Acyltransferase</keyword>
<accession>A0ABN1ARX8</accession>
<dbReference type="CDD" id="cd00827">
    <property type="entry name" value="init_cond_enzymes"/>
    <property type="match status" value="1"/>
</dbReference>
<evidence type="ECO:0000313" key="4">
    <source>
        <dbReference type="EMBL" id="GAA0482593.1"/>
    </source>
</evidence>
<dbReference type="Proteomes" id="UP001499895">
    <property type="component" value="Unassembled WGS sequence"/>
</dbReference>
<comment type="caution">
    <text evidence="4">The sequence shown here is derived from an EMBL/GenBank/DDBJ whole genome shotgun (WGS) entry which is preliminary data.</text>
</comment>
<dbReference type="PANTHER" id="PTHR34069">
    <property type="entry name" value="3-OXOACYL-[ACYL-CARRIER-PROTEIN] SYNTHASE 3"/>
    <property type="match status" value="1"/>
</dbReference>
<gene>
    <name evidence="4" type="ORF">GCM10009544_50640</name>
</gene>
<evidence type="ECO:0000256" key="1">
    <source>
        <dbReference type="ARBA" id="ARBA00022679"/>
    </source>
</evidence>
<dbReference type="EMBL" id="BAAAHB010000076">
    <property type="protein sequence ID" value="GAA0482593.1"/>
    <property type="molecule type" value="Genomic_DNA"/>
</dbReference>
<dbReference type="InterPro" id="IPR016039">
    <property type="entry name" value="Thiolase-like"/>
</dbReference>
<proteinExistence type="predicted"/>
<dbReference type="RefSeq" id="WP_344094903.1">
    <property type="nucleotide sequence ID" value="NZ_BAAAHB010000076.1"/>
</dbReference>
<feature type="domain" description="Beta-ketoacyl-[acyl-carrier-protein] synthase III C-terminal" evidence="3">
    <location>
        <begin position="239"/>
        <end position="327"/>
    </location>
</feature>
<reference evidence="4 5" key="1">
    <citation type="journal article" date="2019" name="Int. J. Syst. Evol. Microbiol.">
        <title>The Global Catalogue of Microorganisms (GCM) 10K type strain sequencing project: providing services to taxonomists for standard genome sequencing and annotation.</title>
        <authorList>
            <consortium name="The Broad Institute Genomics Platform"/>
            <consortium name="The Broad Institute Genome Sequencing Center for Infectious Disease"/>
            <person name="Wu L."/>
            <person name="Ma J."/>
        </authorList>
    </citation>
    <scope>NUCLEOTIDE SEQUENCE [LARGE SCALE GENOMIC DNA]</scope>
    <source>
        <strain evidence="4 5">JCM 10649</strain>
    </source>
</reference>
<keyword evidence="5" id="KW-1185">Reference proteome</keyword>
<dbReference type="PANTHER" id="PTHR34069:SF2">
    <property type="entry name" value="BETA-KETOACYL-[ACYL-CARRIER-PROTEIN] SYNTHASE III"/>
    <property type="match status" value="1"/>
</dbReference>
<dbReference type="Pfam" id="PF08541">
    <property type="entry name" value="ACP_syn_III_C"/>
    <property type="match status" value="1"/>
</dbReference>
<dbReference type="Gene3D" id="3.40.47.10">
    <property type="match status" value="2"/>
</dbReference>
<evidence type="ECO:0000259" key="3">
    <source>
        <dbReference type="Pfam" id="PF08541"/>
    </source>
</evidence>
<dbReference type="SUPFAM" id="SSF53901">
    <property type="entry name" value="Thiolase-like"/>
    <property type="match status" value="1"/>
</dbReference>
<organism evidence="4 5">
    <name type="scientific">Streptomyces stramineus</name>
    <dbReference type="NCBI Taxonomy" id="173861"/>
    <lineage>
        <taxon>Bacteria</taxon>
        <taxon>Bacillati</taxon>
        <taxon>Actinomycetota</taxon>
        <taxon>Actinomycetes</taxon>
        <taxon>Kitasatosporales</taxon>
        <taxon>Streptomycetaceae</taxon>
        <taxon>Streptomyces</taxon>
    </lineage>
</organism>
<protein>
    <submittedName>
        <fullName evidence="4">3-oxoacyl-[acyl-carrier-protein] synthase III C-terminal domain-containing protein</fullName>
    </submittedName>
</protein>
<keyword evidence="1" id="KW-0808">Transferase</keyword>
<dbReference type="InterPro" id="IPR013747">
    <property type="entry name" value="ACP_syn_III_C"/>
</dbReference>